<dbReference type="InterPro" id="IPR037207">
    <property type="entry name" value="Nuop51_4Fe4S-bd_sf"/>
</dbReference>
<keyword evidence="3" id="KW-0411">Iron-sulfur</keyword>
<dbReference type="PANTHER" id="PTHR43578">
    <property type="entry name" value="NADH-QUINONE OXIDOREDUCTASE SUBUNIT F"/>
    <property type="match status" value="1"/>
</dbReference>
<dbReference type="SUPFAM" id="SSF54862">
    <property type="entry name" value="4Fe-4S ferredoxins"/>
    <property type="match status" value="1"/>
</dbReference>
<dbReference type="InterPro" id="IPR019575">
    <property type="entry name" value="Nuop51_4Fe4S-bd"/>
</dbReference>
<evidence type="ECO:0000256" key="2">
    <source>
        <dbReference type="ARBA" id="ARBA00023004"/>
    </source>
</evidence>
<gene>
    <name evidence="5" type="primary">hndC_5</name>
    <name evidence="5" type="ORF">SPACI_022900</name>
</gene>
<evidence type="ECO:0000313" key="6">
    <source>
        <dbReference type="Proteomes" id="UP000216052"/>
    </source>
</evidence>
<name>A0ABZ3J1J7_SPOA4</name>
<dbReference type="SUPFAM" id="SSF142984">
    <property type="entry name" value="Nqo1 middle domain-like"/>
    <property type="match status" value="1"/>
</dbReference>
<dbReference type="RefSeq" id="WP_093795534.1">
    <property type="nucleotide sequence ID" value="NZ_CP155571.1"/>
</dbReference>
<keyword evidence="5" id="KW-0560">Oxidoreductase</keyword>
<proteinExistence type="predicted"/>
<accession>A0ABZ3J1J7</accession>
<feature type="domain" description="4Fe-4S ferredoxin-type" evidence="4">
    <location>
        <begin position="206"/>
        <end position="235"/>
    </location>
</feature>
<dbReference type="GO" id="GO:0050583">
    <property type="term" value="F:hydrogen dehydrogenase (NADP+) activity"/>
    <property type="evidence" value="ECO:0007669"/>
    <property type="project" value="UniProtKB-EC"/>
</dbReference>
<dbReference type="PROSITE" id="PS00198">
    <property type="entry name" value="4FE4S_FER_1"/>
    <property type="match status" value="1"/>
</dbReference>
<feature type="domain" description="4Fe-4S ferredoxin-type" evidence="4">
    <location>
        <begin position="172"/>
        <end position="204"/>
    </location>
</feature>
<dbReference type="InterPro" id="IPR017900">
    <property type="entry name" value="4Fe4S_Fe_S_CS"/>
</dbReference>
<organism evidence="5 6">
    <name type="scientific">Sporomusa acidovorans (strain ATCC 49682 / DSM 3132 / Mol)</name>
    <dbReference type="NCBI Taxonomy" id="1123286"/>
    <lineage>
        <taxon>Bacteria</taxon>
        <taxon>Bacillati</taxon>
        <taxon>Bacillota</taxon>
        <taxon>Negativicutes</taxon>
        <taxon>Selenomonadales</taxon>
        <taxon>Sporomusaceae</taxon>
        <taxon>Sporomusa</taxon>
    </lineage>
</organism>
<dbReference type="Proteomes" id="UP000216052">
    <property type="component" value="Chromosome"/>
</dbReference>
<dbReference type="Gene3D" id="3.30.70.20">
    <property type="match status" value="1"/>
</dbReference>
<dbReference type="SUPFAM" id="SSF140490">
    <property type="entry name" value="Nqo1C-terminal domain-like"/>
    <property type="match status" value="1"/>
</dbReference>
<dbReference type="Pfam" id="PF13237">
    <property type="entry name" value="Fer4_10"/>
    <property type="match status" value="1"/>
</dbReference>
<evidence type="ECO:0000256" key="1">
    <source>
        <dbReference type="ARBA" id="ARBA00022723"/>
    </source>
</evidence>
<dbReference type="EC" id="1.12.1.3" evidence="5"/>
<keyword evidence="2" id="KW-0408">Iron</keyword>
<keyword evidence="1" id="KW-0479">Metal-binding</keyword>
<dbReference type="SMART" id="SM00928">
    <property type="entry name" value="NADH_4Fe-4S"/>
    <property type="match status" value="1"/>
</dbReference>
<dbReference type="EMBL" id="CP155571">
    <property type="protein sequence ID" value="XFO72244.1"/>
    <property type="molecule type" value="Genomic_DNA"/>
</dbReference>
<dbReference type="PROSITE" id="PS51379">
    <property type="entry name" value="4FE4S_FER_2"/>
    <property type="match status" value="2"/>
</dbReference>
<evidence type="ECO:0000259" key="4">
    <source>
        <dbReference type="PROSITE" id="PS51379"/>
    </source>
</evidence>
<protein>
    <submittedName>
        <fullName evidence="5">NADP-reducing hydrogenase subunit HndC</fullName>
        <ecNumber evidence="5">1.12.1.3</ecNumber>
    </submittedName>
</protein>
<dbReference type="InterPro" id="IPR017896">
    <property type="entry name" value="4Fe4S_Fe-S-bd"/>
</dbReference>
<dbReference type="Gene3D" id="3.10.20.600">
    <property type="match status" value="1"/>
</dbReference>
<dbReference type="Pfam" id="PF10589">
    <property type="entry name" value="NADH_4Fe-4S"/>
    <property type="match status" value="1"/>
</dbReference>
<dbReference type="Gene3D" id="1.20.1440.230">
    <property type="entry name" value="NADH-ubiquinone oxidoreductase 51kDa subunit, iron-sulphur binding domain"/>
    <property type="match status" value="1"/>
</dbReference>
<dbReference type="PANTHER" id="PTHR43578:SF3">
    <property type="entry name" value="NADH-QUINONE OXIDOREDUCTASE SUBUNIT F"/>
    <property type="match status" value="1"/>
</dbReference>
<reference evidence="5" key="1">
    <citation type="submission" date="2024-05" db="EMBL/GenBank/DDBJ databases">
        <title>Isolation and characterization of Sporomusa carbonis sp. nov., a carboxydotrophic hydrogenogen in the genus of Sporomusa isolated from a charcoal burning pile.</title>
        <authorList>
            <person name="Boeer T."/>
            <person name="Rosenbaum F."/>
            <person name="Eysell L."/>
            <person name="Mueller V."/>
            <person name="Daniel R."/>
            <person name="Poehlein A."/>
        </authorList>
    </citation>
    <scope>NUCLEOTIDE SEQUENCE [LARGE SCALE GENOMIC DNA]</scope>
    <source>
        <strain evidence="5">DSM 3132</strain>
    </source>
</reference>
<keyword evidence="6" id="KW-1185">Reference proteome</keyword>
<evidence type="ECO:0000256" key="3">
    <source>
        <dbReference type="ARBA" id="ARBA00023014"/>
    </source>
</evidence>
<sequence>MNIPWFIEVPLGIHTKVLAEQIGGTGETAIKALQIGGPSGGILPYSDFALDYETAASAGAIMGSGGLVVLGHNRCLVDLARHLVGFMAKESCGKCTVCRDGLAELENKLLSLTLGKAQDNILKEIKELSQVIQELSLCGLGRTAVNPVISTLHHFLKEYAAHVKGRCPAVSCKPLIDFEIILPCRMCRACYTVCPTGAVKMRAGKERILVDRKLCTKCWACYEVCPFHYIRITSEEYQWKDS</sequence>
<evidence type="ECO:0000313" key="5">
    <source>
        <dbReference type="EMBL" id="XFO72244.1"/>
    </source>
</evidence>